<protein>
    <recommendedName>
        <fullName evidence="3">Glycosyltransferase subfamily 4-like N-terminal domain-containing protein</fullName>
    </recommendedName>
</protein>
<dbReference type="OrthoDB" id="9765330at2"/>
<dbReference type="AlphaFoldDB" id="A0A7X3CM77"/>
<dbReference type="RefSeq" id="WP_155610694.1">
    <property type="nucleotide sequence ID" value="NZ_WNZW01000002.1"/>
</dbReference>
<name>A0A7X3CM77_9BACL</name>
<sequence length="149" mass="16581">MTKIAFIGTYIPQRCGIATYTHHLRQSIRGARGWRGIDPVIALRTSEASGLETAPGIWELDKHDRAAYIRAADRLNRIGVAVVSLQHEFGIFGGEAGGYVLDLAERVEKPLAVTFHTSPRKITSQLMKILVEAAWTARHRPSLSLLLFY</sequence>
<reference evidence="1 2" key="1">
    <citation type="submission" date="2019-11" db="EMBL/GenBank/DDBJ databases">
        <title>Draft genome sequences of five Paenibacillus species of dairy origin.</title>
        <authorList>
            <person name="Olajide A.M."/>
            <person name="Chen S."/>
            <person name="Lapointe G."/>
        </authorList>
    </citation>
    <scope>NUCLEOTIDE SEQUENCE [LARGE SCALE GENOMIC DNA]</scope>
    <source>
        <strain evidence="1 2">12CR55</strain>
    </source>
</reference>
<dbReference type="EMBL" id="WNZW01000002">
    <property type="protein sequence ID" value="MUG45358.1"/>
    <property type="molecule type" value="Genomic_DNA"/>
</dbReference>
<evidence type="ECO:0000313" key="1">
    <source>
        <dbReference type="EMBL" id="MUG45358.1"/>
    </source>
</evidence>
<proteinExistence type="predicted"/>
<comment type="caution">
    <text evidence="1">The sequence shown here is derived from an EMBL/GenBank/DDBJ whole genome shotgun (WGS) entry which is preliminary data.</text>
</comment>
<evidence type="ECO:0000313" key="2">
    <source>
        <dbReference type="Proteomes" id="UP000447876"/>
    </source>
</evidence>
<accession>A0A7X3CM77</accession>
<evidence type="ECO:0008006" key="3">
    <source>
        <dbReference type="Google" id="ProtNLM"/>
    </source>
</evidence>
<organism evidence="1 2">
    <name type="scientific">Paenibacillus woosongensis</name>
    <dbReference type="NCBI Taxonomy" id="307580"/>
    <lineage>
        <taxon>Bacteria</taxon>
        <taxon>Bacillati</taxon>
        <taxon>Bacillota</taxon>
        <taxon>Bacilli</taxon>
        <taxon>Bacillales</taxon>
        <taxon>Paenibacillaceae</taxon>
        <taxon>Paenibacillus</taxon>
    </lineage>
</organism>
<gene>
    <name evidence="1" type="ORF">GNP95_10145</name>
</gene>
<dbReference type="Proteomes" id="UP000447876">
    <property type="component" value="Unassembled WGS sequence"/>
</dbReference>